<organism evidence="1 2">
    <name type="scientific">Cichorium intybus</name>
    <name type="common">Chicory</name>
    <dbReference type="NCBI Taxonomy" id="13427"/>
    <lineage>
        <taxon>Eukaryota</taxon>
        <taxon>Viridiplantae</taxon>
        <taxon>Streptophyta</taxon>
        <taxon>Embryophyta</taxon>
        <taxon>Tracheophyta</taxon>
        <taxon>Spermatophyta</taxon>
        <taxon>Magnoliopsida</taxon>
        <taxon>eudicotyledons</taxon>
        <taxon>Gunneridae</taxon>
        <taxon>Pentapetalae</taxon>
        <taxon>asterids</taxon>
        <taxon>campanulids</taxon>
        <taxon>Asterales</taxon>
        <taxon>Asteraceae</taxon>
        <taxon>Cichorioideae</taxon>
        <taxon>Cichorieae</taxon>
        <taxon>Cichoriinae</taxon>
        <taxon>Cichorium</taxon>
    </lineage>
</organism>
<sequence>MKIHVISYMYFVAMEFAHLLSLGIHKENQKKKKLSHWITHKKKFRNILDYKDLKNAWVILGVHRRFRNQNILENAHNKNES</sequence>
<protein>
    <submittedName>
        <fullName evidence="1">Uncharacterized protein</fullName>
    </submittedName>
</protein>
<gene>
    <name evidence="1" type="ORF">L2E82_33523</name>
</gene>
<reference evidence="2" key="1">
    <citation type="journal article" date="2022" name="Mol. Ecol. Resour.">
        <title>The genomes of chicory, endive, great burdock and yacon provide insights into Asteraceae palaeo-polyploidization history and plant inulin production.</title>
        <authorList>
            <person name="Fan W."/>
            <person name="Wang S."/>
            <person name="Wang H."/>
            <person name="Wang A."/>
            <person name="Jiang F."/>
            <person name="Liu H."/>
            <person name="Zhao H."/>
            <person name="Xu D."/>
            <person name="Zhang Y."/>
        </authorList>
    </citation>
    <scope>NUCLEOTIDE SEQUENCE [LARGE SCALE GENOMIC DNA]</scope>
    <source>
        <strain evidence="2">cv. Punajuju</strain>
    </source>
</reference>
<name>A0ACB9BKR6_CICIN</name>
<evidence type="ECO:0000313" key="2">
    <source>
        <dbReference type="Proteomes" id="UP001055811"/>
    </source>
</evidence>
<proteinExistence type="predicted"/>
<dbReference type="EMBL" id="CM042014">
    <property type="protein sequence ID" value="KAI3722484.1"/>
    <property type="molecule type" value="Genomic_DNA"/>
</dbReference>
<evidence type="ECO:0000313" key="1">
    <source>
        <dbReference type="EMBL" id="KAI3722484.1"/>
    </source>
</evidence>
<reference evidence="1 2" key="2">
    <citation type="journal article" date="2022" name="Mol. Ecol. Resour.">
        <title>The genomes of chicory, endive, great burdock and yacon provide insights into Asteraceae paleo-polyploidization history and plant inulin production.</title>
        <authorList>
            <person name="Fan W."/>
            <person name="Wang S."/>
            <person name="Wang H."/>
            <person name="Wang A."/>
            <person name="Jiang F."/>
            <person name="Liu H."/>
            <person name="Zhao H."/>
            <person name="Xu D."/>
            <person name="Zhang Y."/>
        </authorList>
    </citation>
    <scope>NUCLEOTIDE SEQUENCE [LARGE SCALE GENOMIC DNA]</scope>
    <source>
        <strain evidence="2">cv. Punajuju</strain>
        <tissue evidence="1">Leaves</tissue>
    </source>
</reference>
<dbReference type="Proteomes" id="UP001055811">
    <property type="component" value="Linkage Group LG06"/>
</dbReference>
<accession>A0ACB9BKR6</accession>
<keyword evidence="2" id="KW-1185">Reference proteome</keyword>
<comment type="caution">
    <text evidence="1">The sequence shown here is derived from an EMBL/GenBank/DDBJ whole genome shotgun (WGS) entry which is preliminary data.</text>
</comment>